<name>A0A9P6TDL6_9BASI</name>
<dbReference type="AlphaFoldDB" id="A0A9P6TDL6"/>
<gene>
    <name evidence="2" type="ORF">CROQUDRAFT_390860</name>
</gene>
<organism evidence="2 3">
    <name type="scientific">Cronartium quercuum f. sp. fusiforme G11</name>
    <dbReference type="NCBI Taxonomy" id="708437"/>
    <lineage>
        <taxon>Eukaryota</taxon>
        <taxon>Fungi</taxon>
        <taxon>Dikarya</taxon>
        <taxon>Basidiomycota</taxon>
        <taxon>Pucciniomycotina</taxon>
        <taxon>Pucciniomycetes</taxon>
        <taxon>Pucciniales</taxon>
        <taxon>Coleosporiaceae</taxon>
        <taxon>Cronartium</taxon>
    </lineage>
</organism>
<reference evidence="2" key="1">
    <citation type="submission" date="2013-11" db="EMBL/GenBank/DDBJ databases">
        <title>Genome sequence of the fusiform rust pathogen reveals effectors for host alternation and coevolution with pine.</title>
        <authorList>
            <consortium name="DOE Joint Genome Institute"/>
            <person name="Smith K."/>
            <person name="Pendleton A."/>
            <person name="Kubisiak T."/>
            <person name="Anderson C."/>
            <person name="Salamov A."/>
            <person name="Aerts A."/>
            <person name="Riley R."/>
            <person name="Clum A."/>
            <person name="Lindquist E."/>
            <person name="Ence D."/>
            <person name="Campbell M."/>
            <person name="Kronenberg Z."/>
            <person name="Feau N."/>
            <person name="Dhillon B."/>
            <person name="Hamelin R."/>
            <person name="Burleigh J."/>
            <person name="Smith J."/>
            <person name="Yandell M."/>
            <person name="Nelson C."/>
            <person name="Grigoriev I."/>
            <person name="Davis J."/>
        </authorList>
    </citation>
    <scope>NUCLEOTIDE SEQUENCE</scope>
    <source>
        <strain evidence="2">G11</strain>
    </source>
</reference>
<evidence type="ECO:0000313" key="2">
    <source>
        <dbReference type="EMBL" id="KAG0148566.1"/>
    </source>
</evidence>
<feature type="region of interest" description="Disordered" evidence="1">
    <location>
        <begin position="93"/>
        <end position="133"/>
    </location>
</feature>
<keyword evidence="3" id="KW-1185">Reference proteome</keyword>
<dbReference type="EMBL" id="MU167235">
    <property type="protein sequence ID" value="KAG0148566.1"/>
    <property type="molecule type" value="Genomic_DNA"/>
</dbReference>
<evidence type="ECO:0000256" key="1">
    <source>
        <dbReference type="SAM" id="MobiDB-lite"/>
    </source>
</evidence>
<evidence type="ECO:0000313" key="3">
    <source>
        <dbReference type="Proteomes" id="UP000886653"/>
    </source>
</evidence>
<protein>
    <submittedName>
        <fullName evidence="2">Uncharacterized protein</fullName>
    </submittedName>
</protein>
<feature type="region of interest" description="Disordered" evidence="1">
    <location>
        <begin position="56"/>
        <end position="80"/>
    </location>
</feature>
<feature type="compositionally biased region" description="Polar residues" evidence="1">
    <location>
        <begin position="123"/>
        <end position="133"/>
    </location>
</feature>
<comment type="caution">
    <text evidence="2">The sequence shown here is derived from an EMBL/GenBank/DDBJ whole genome shotgun (WGS) entry which is preliminary data.</text>
</comment>
<dbReference type="Proteomes" id="UP000886653">
    <property type="component" value="Unassembled WGS sequence"/>
</dbReference>
<sequence>MPPKAKQPDPNLDKYFILVRSGKNVGKWSCKLCQSRIPFTLHSSHCRLNKHHQLVAKEHKKKTPHGPGLPPGIPSNAQNKFSMADMEALGFTIPVGQGPSQDLGLEINNQHQDNTDRFESDNEYNTMSNASDF</sequence>
<proteinExistence type="predicted"/>
<accession>A0A9P6TDL6</accession>